<dbReference type="GO" id="GO:0016651">
    <property type="term" value="F:oxidoreductase activity, acting on NAD(P)H"/>
    <property type="evidence" value="ECO:0007669"/>
    <property type="project" value="TreeGrafter"/>
</dbReference>
<evidence type="ECO:0000256" key="2">
    <source>
        <dbReference type="ARBA" id="ARBA00023002"/>
    </source>
</evidence>
<dbReference type="InterPro" id="IPR036291">
    <property type="entry name" value="NAD(P)-bd_dom_sf"/>
</dbReference>
<accession>A0A7S3IB00</accession>
<protein>
    <recommendedName>
        <fullName evidence="3">Enoyl reductase (ER) domain-containing protein</fullName>
    </recommendedName>
</protein>
<dbReference type="GO" id="GO:0070402">
    <property type="term" value="F:NADPH binding"/>
    <property type="evidence" value="ECO:0007669"/>
    <property type="project" value="TreeGrafter"/>
</dbReference>
<keyword evidence="1" id="KW-0521">NADP</keyword>
<dbReference type="Gene3D" id="3.40.50.720">
    <property type="entry name" value="NAD(P)-binding Rossmann-like Domain"/>
    <property type="match status" value="1"/>
</dbReference>
<gene>
    <name evidence="4" type="ORF">FSAL1345_LOCUS1348</name>
</gene>
<organism evidence="4">
    <name type="scientific">Fabrea salina</name>
    <dbReference type="NCBI Taxonomy" id="342563"/>
    <lineage>
        <taxon>Eukaryota</taxon>
        <taxon>Sar</taxon>
        <taxon>Alveolata</taxon>
        <taxon>Ciliophora</taxon>
        <taxon>Postciliodesmatophora</taxon>
        <taxon>Heterotrichea</taxon>
        <taxon>Heterotrichida</taxon>
        <taxon>Fabreidae</taxon>
        <taxon>Fabrea</taxon>
    </lineage>
</organism>
<dbReference type="InterPro" id="IPR020843">
    <property type="entry name" value="ER"/>
</dbReference>
<name>A0A7S3IB00_9CILI</name>
<reference evidence="4" key="1">
    <citation type="submission" date="2021-01" db="EMBL/GenBank/DDBJ databases">
        <authorList>
            <person name="Corre E."/>
            <person name="Pelletier E."/>
            <person name="Niang G."/>
            <person name="Scheremetjew M."/>
            <person name="Finn R."/>
            <person name="Kale V."/>
            <person name="Holt S."/>
            <person name="Cochrane G."/>
            <person name="Meng A."/>
            <person name="Brown T."/>
            <person name="Cohen L."/>
        </authorList>
    </citation>
    <scope>NUCLEOTIDE SEQUENCE</scope>
</reference>
<keyword evidence="2" id="KW-0560">Oxidoreductase</keyword>
<sequence>MEREMQAVITEQYGNLDSVKVVSVKVPELKEGYVLVQMENSPINVSDLLSAYGVYHSKPLPVILGLEGSGKVVESGGGPLADSLVGKRVAVAADTEVATGTWAEYALINANACMPLKDEVTFPEAASMIVNPMTVALFMAKIREGNNQAIMQNAASSALGKMFIKWCNEEGVKSINLVRRGEQVEELRNLGAELVYDTSDPNWKDQVRQKCRELKVKVAFDAVGGVVTNDMMELLEPEGIVYNYGALSGENCQAFPMHLIGADKSLRGLWLTKWLSTLTGEQKMQVSEEVQQKIKGVLKTEYSKEVHLGQVADALKEYDSRKTNNKILIRTKPN</sequence>
<dbReference type="InterPro" id="IPR013154">
    <property type="entry name" value="ADH-like_N"/>
</dbReference>
<dbReference type="PANTHER" id="PTHR48106">
    <property type="entry name" value="QUINONE OXIDOREDUCTASE PIG3-RELATED"/>
    <property type="match status" value="1"/>
</dbReference>
<dbReference type="InterPro" id="IPR013149">
    <property type="entry name" value="ADH-like_C"/>
</dbReference>
<dbReference type="Pfam" id="PF00107">
    <property type="entry name" value="ADH_zinc_N"/>
    <property type="match status" value="1"/>
</dbReference>
<proteinExistence type="predicted"/>
<dbReference type="InterPro" id="IPR011032">
    <property type="entry name" value="GroES-like_sf"/>
</dbReference>
<evidence type="ECO:0000259" key="3">
    <source>
        <dbReference type="SMART" id="SM00829"/>
    </source>
</evidence>
<dbReference type="AlphaFoldDB" id="A0A7S3IB00"/>
<evidence type="ECO:0000256" key="1">
    <source>
        <dbReference type="ARBA" id="ARBA00022857"/>
    </source>
</evidence>
<dbReference type="SMART" id="SM00829">
    <property type="entry name" value="PKS_ER"/>
    <property type="match status" value="1"/>
</dbReference>
<dbReference type="EMBL" id="HBIF01001581">
    <property type="protein sequence ID" value="CAE0318079.1"/>
    <property type="molecule type" value="Transcribed_RNA"/>
</dbReference>
<dbReference type="SUPFAM" id="SSF51735">
    <property type="entry name" value="NAD(P)-binding Rossmann-fold domains"/>
    <property type="match status" value="1"/>
</dbReference>
<dbReference type="Gene3D" id="3.90.180.10">
    <property type="entry name" value="Medium-chain alcohol dehydrogenases, catalytic domain"/>
    <property type="match status" value="1"/>
</dbReference>
<feature type="domain" description="Enoyl reductase (ER)" evidence="3">
    <location>
        <begin position="14"/>
        <end position="329"/>
    </location>
</feature>
<dbReference type="Pfam" id="PF08240">
    <property type="entry name" value="ADH_N"/>
    <property type="match status" value="1"/>
</dbReference>
<dbReference type="PANTHER" id="PTHR48106:SF18">
    <property type="entry name" value="QUINONE OXIDOREDUCTASE PIG3"/>
    <property type="match status" value="1"/>
</dbReference>
<evidence type="ECO:0000313" key="4">
    <source>
        <dbReference type="EMBL" id="CAE0318079.1"/>
    </source>
</evidence>
<dbReference type="SUPFAM" id="SSF50129">
    <property type="entry name" value="GroES-like"/>
    <property type="match status" value="1"/>
</dbReference>